<name>A0A1I8BUB9_MELHA</name>
<protein>
    <submittedName>
        <fullName evidence="3">Uncharacterized protein</fullName>
    </submittedName>
</protein>
<dbReference type="AlphaFoldDB" id="A0A1I8BUB9"/>
<dbReference type="SUPFAM" id="SSF52540">
    <property type="entry name" value="P-loop containing nucleoside triphosphate hydrolases"/>
    <property type="match status" value="1"/>
</dbReference>
<organism evidence="2 3">
    <name type="scientific">Meloidogyne hapla</name>
    <name type="common">Root-knot nematode worm</name>
    <dbReference type="NCBI Taxonomy" id="6305"/>
    <lineage>
        <taxon>Eukaryota</taxon>
        <taxon>Metazoa</taxon>
        <taxon>Ecdysozoa</taxon>
        <taxon>Nematoda</taxon>
        <taxon>Chromadorea</taxon>
        <taxon>Rhabditida</taxon>
        <taxon>Tylenchina</taxon>
        <taxon>Tylenchomorpha</taxon>
        <taxon>Tylenchoidea</taxon>
        <taxon>Meloidogynidae</taxon>
        <taxon>Meloidogyninae</taxon>
        <taxon>Meloidogyne</taxon>
    </lineage>
</organism>
<dbReference type="WBParaSite" id="MhA1_Contig641.frz3.gene2">
    <property type="protein sequence ID" value="MhA1_Contig641.frz3.gene2"/>
    <property type="gene ID" value="MhA1_Contig641.frz3.gene2"/>
</dbReference>
<dbReference type="Gene3D" id="3.40.50.300">
    <property type="entry name" value="P-loop containing nucleotide triphosphate hydrolases"/>
    <property type="match status" value="1"/>
</dbReference>
<sequence length="228" mass="26097">METAQFDEEINENLKEEDSQSEQQTEIEEKEKQNLEENEGETEQQEQQISVKILVLGPTKSGKTSISNYLADSQDAVSKDYRPTQGVRIVEFESNQLELDGERVNAEVELWDCSGDRKFESCWPAIRYRCDGVIFVCNPEINKGDDLLIWYNEFALKNGIRLRNLLILLHHTSEQTNDSALADFHLPTEMAGINMIPSNIDKEGDELRLAFNNFLCDIIADVYANTKK</sequence>
<feature type="compositionally biased region" description="Acidic residues" evidence="1">
    <location>
        <begin position="1"/>
        <end position="11"/>
    </location>
</feature>
<dbReference type="OMA" id="PWYEEFV"/>
<evidence type="ECO:0000313" key="3">
    <source>
        <dbReference type="WBParaSite" id="MhA1_Contig641.frz3.gene2"/>
    </source>
</evidence>
<dbReference type="Pfam" id="PF08477">
    <property type="entry name" value="Roc"/>
    <property type="match status" value="1"/>
</dbReference>
<accession>A0A1I8BUB9</accession>
<keyword evidence="2" id="KW-1185">Reference proteome</keyword>
<proteinExistence type="predicted"/>
<dbReference type="Proteomes" id="UP000095281">
    <property type="component" value="Unplaced"/>
</dbReference>
<feature type="region of interest" description="Disordered" evidence="1">
    <location>
        <begin position="1"/>
        <end position="47"/>
    </location>
</feature>
<evidence type="ECO:0000256" key="1">
    <source>
        <dbReference type="SAM" id="MobiDB-lite"/>
    </source>
</evidence>
<evidence type="ECO:0000313" key="2">
    <source>
        <dbReference type="Proteomes" id="UP000095281"/>
    </source>
</evidence>
<dbReference type="InterPro" id="IPR027417">
    <property type="entry name" value="P-loop_NTPase"/>
</dbReference>
<reference evidence="3" key="1">
    <citation type="submission" date="2016-11" db="UniProtKB">
        <authorList>
            <consortium name="WormBaseParasite"/>
        </authorList>
    </citation>
    <scope>IDENTIFICATION</scope>
</reference>